<organism evidence="7 8">
    <name type="scientific">Seongchinamella sediminis</name>
    <dbReference type="NCBI Taxonomy" id="2283635"/>
    <lineage>
        <taxon>Bacteria</taxon>
        <taxon>Pseudomonadati</taxon>
        <taxon>Pseudomonadota</taxon>
        <taxon>Gammaproteobacteria</taxon>
        <taxon>Cellvibrionales</taxon>
        <taxon>Halieaceae</taxon>
        <taxon>Seongchinamella</taxon>
    </lineage>
</organism>
<feature type="transmembrane region" description="Helical" evidence="6">
    <location>
        <begin position="295"/>
        <end position="317"/>
    </location>
</feature>
<evidence type="ECO:0000313" key="8">
    <source>
        <dbReference type="Proteomes" id="UP000265509"/>
    </source>
</evidence>
<evidence type="ECO:0000256" key="1">
    <source>
        <dbReference type="ARBA" id="ARBA00004141"/>
    </source>
</evidence>
<feature type="transmembrane region" description="Helical" evidence="6">
    <location>
        <begin position="262"/>
        <end position="283"/>
    </location>
</feature>
<accession>A0A3L7DXG8</accession>
<evidence type="ECO:0000313" key="7">
    <source>
        <dbReference type="EMBL" id="RLQ20671.1"/>
    </source>
</evidence>
<evidence type="ECO:0000256" key="2">
    <source>
        <dbReference type="ARBA" id="ARBA00009773"/>
    </source>
</evidence>
<feature type="transmembrane region" description="Helical" evidence="6">
    <location>
        <begin position="139"/>
        <end position="166"/>
    </location>
</feature>
<comment type="subcellular location">
    <subcellularLocation>
        <location evidence="1">Membrane</location>
        <topology evidence="1">Multi-pass membrane protein</topology>
    </subcellularLocation>
</comment>
<keyword evidence="5 6" id="KW-0472">Membrane</keyword>
<proteinExistence type="inferred from homology"/>
<keyword evidence="8" id="KW-1185">Reference proteome</keyword>
<sequence>MSLSRSIPGSKPVRDTLLTLAALVVVLAGARYASNLLVPFLLALFMATILSSPITRLRQRGVANWLAVSIVASAALLFIALVFVLLGSTISGFVQILPDYEEQLRNLLRGWLDWLDNRGIEISGDALSSALDPGSAMGFFAGFLSGLGDTLSNLLLIILTVVFMLADASSLGDKLAAGRTPENSQRIAGLSVLAVSMNRYVTTKTLLSLLTGLLISTGMWLLDVQFALLWGFLAFLLNFIPNIGSFIAAVPAVLLSLLERDPLLTGLMLLLYLLVNTLVGNVIEPRVMGQRLGLSTLAVFLSLIFWGWMFGPVGMLLSVPLTMVIKFVAEQQPGSAWFAVLISKPEPLPAPDSEGDSSG</sequence>
<feature type="transmembrane region" description="Helical" evidence="6">
    <location>
        <begin position="205"/>
        <end position="222"/>
    </location>
</feature>
<evidence type="ECO:0000256" key="4">
    <source>
        <dbReference type="ARBA" id="ARBA00022989"/>
    </source>
</evidence>
<dbReference type="GO" id="GO:0055085">
    <property type="term" value="P:transmembrane transport"/>
    <property type="evidence" value="ECO:0007669"/>
    <property type="project" value="TreeGrafter"/>
</dbReference>
<dbReference type="AlphaFoldDB" id="A0A3L7DXG8"/>
<name>A0A3L7DXG8_9GAMM</name>
<dbReference type="PANTHER" id="PTHR21716:SF64">
    <property type="entry name" value="AI-2 TRANSPORT PROTEIN TQSA"/>
    <property type="match status" value="1"/>
</dbReference>
<reference evidence="7 8" key="1">
    <citation type="submission" date="2018-07" db="EMBL/GenBank/DDBJ databases">
        <title>Halioglobus sp. genome submission.</title>
        <authorList>
            <person name="Ye M.-Q."/>
            <person name="Du Z.-J."/>
        </authorList>
    </citation>
    <scope>NUCLEOTIDE SEQUENCE [LARGE SCALE GENOMIC DNA]</scope>
    <source>
        <strain evidence="7 8">U0301</strain>
    </source>
</reference>
<protein>
    <submittedName>
        <fullName evidence="7">AI-2E family transporter</fullName>
    </submittedName>
</protein>
<evidence type="ECO:0000256" key="6">
    <source>
        <dbReference type="SAM" id="Phobius"/>
    </source>
</evidence>
<dbReference type="PANTHER" id="PTHR21716">
    <property type="entry name" value="TRANSMEMBRANE PROTEIN"/>
    <property type="match status" value="1"/>
</dbReference>
<gene>
    <name evidence="7" type="ORF">DWB85_16205</name>
</gene>
<dbReference type="InterPro" id="IPR002549">
    <property type="entry name" value="AI-2E-like"/>
</dbReference>
<dbReference type="RefSeq" id="WP_117956644.1">
    <property type="nucleotide sequence ID" value="NZ_QRAN01000021.1"/>
</dbReference>
<keyword evidence="4 6" id="KW-1133">Transmembrane helix</keyword>
<comment type="caution">
    <text evidence="7">The sequence shown here is derived from an EMBL/GenBank/DDBJ whole genome shotgun (WGS) entry which is preliminary data.</text>
</comment>
<dbReference type="OrthoDB" id="9799225at2"/>
<feature type="transmembrane region" description="Helical" evidence="6">
    <location>
        <begin position="66"/>
        <end position="90"/>
    </location>
</feature>
<evidence type="ECO:0000256" key="3">
    <source>
        <dbReference type="ARBA" id="ARBA00022692"/>
    </source>
</evidence>
<keyword evidence="3 6" id="KW-0812">Transmembrane</keyword>
<dbReference type="Proteomes" id="UP000265509">
    <property type="component" value="Unassembled WGS sequence"/>
</dbReference>
<dbReference type="Pfam" id="PF01594">
    <property type="entry name" value="AI-2E_transport"/>
    <property type="match status" value="1"/>
</dbReference>
<dbReference type="EMBL" id="QRAN01000021">
    <property type="protein sequence ID" value="RLQ20671.1"/>
    <property type="molecule type" value="Genomic_DNA"/>
</dbReference>
<dbReference type="GO" id="GO:0016020">
    <property type="term" value="C:membrane"/>
    <property type="evidence" value="ECO:0007669"/>
    <property type="project" value="UniProtKB-SubCell"/>
</dbReference>
<evidence type="ECO:0000256" key="5">
    <source>
        <dbReference type="ARBA" id="ARBA00023136"/>
    </source>
</evidence>
<comment type="similarity">
    <text evidence="2">Belongs to the autoinducer-2 exporter (AI-2E) (TC 2.A.86) family.</text>
</comment>
<feature type="transmembrane region" description="Helical" evidence="6">
    <location>
        <begin position="228"/>
        <end position="255"/>
    </location>
</feature>